<dbReference type="InterPro" id="IPR005074">
    <property type="entry name" value="Peptidase_C39"/>
</dbReference>
<dbReference type="GO" id="GO:0006508">
    <property type="term" value="P:proteolysis"/>
    <property type="evidence" value="ECO:0007669"/>
    <property type="project" value="InterPro"/>
</dbReference>
<reference evidence="2 3" key="1">
    <citation type="submission" date="2019-12" db="EMBL/GenBank/DDBJ databases">
        <title>Microbes associate with the intestines of laboratory mice.</title>
        <authorList>
            <person name="Navarre W."/>
            <person name="Wong E."/>
        </authorList>
    </citation>
    <scope>NUCLEOTIDE SEQUENCE [LARGE SCALE GENOMIC DNA]</scope>
    <source>
        <strain evidence="2 3">NM51_B2-22</strain>
    </source>
</reference>
<protein>
    <submittedName>
        <fullName evidence="2">Peptidase, C39 family protein</fullName>
    </submittedName>
</protein>
<dbReference type="Pfam" id="PF03412">
    <property type="entry name" value="Peptidase_C39"/>
    <property type="match status" value="1"/>
</dbReference>
<evidence type="ECO:0000313" key="3">
    <source>
        <dbReference type="Proteomes" id="UP000461595"/>
    </source>
</evidence>
<dbReference type="PROSITE" id="PS50990">
    <property type="entry name" value="PEPTIDASE_C39"/>
    <property type="match status" value="1"/>
</dbReference>
<dbReference type="Gene3D" id="3.90.70.10">
    <property type="entry name" value="Cysteine proteinases"/>
    <property type="match status" value="1"/>
</dbReference>
<name>A0A7X3GA30_9STRE</name>
<dbReference type="Proteomes" id="UP000461595">
    <property type="component" value="Unassembled WGS sequence"/>
</dbReference>
<comment type="caution">
    <text evidence="2">The sequence shown here is derived from an EMBL/GenBank/DDBJ whole genome shotgun (WGS) entry which is preliminary data.</text>
</comment>
<dbReference type="GO" id="GO:0005524">
    <property type="term" value="F:ATP binding"/>
    <property type="evidence" value="ECO:0007669"/>
    <property type="project" value="InterPro"/>
</dbReference>
<sequence>MIELGGAKTVIVFVPFLLIIEVWEVSMAKYFHNMQDVTSDCGIAVIKSLVQYYHRFSSESFESVVYDTNISQGLSLLNIEDILKRFGIRGSSYEVDDLSLLDFNVPMILVIDNNGESHYILAYTIEGEDVVISNPLHSQIEKIHFSDLEMVFKGYIFRVENSTRQESREMLILIEIQNLKKAILYGQ</sequence>
<dbReference type="EMBL" id="WSRS01000144">
    <property type="protein sequence ID" value="MVX59762.1"/>
    <property type="molecule type" value="Genomic_DNA"/>
</dbReference>
<proteinExistence type="predicted"/>
<evidence type="ECO:0000259" key="1">
    <source>
        <dbReference type="PROSITE" id="PS50990"/>
    </source>
</evidence>
<evidence type="ECO:0000313" key="2">
    <source>
        <dbReference type="EMBL" id="MVX59762.1"/>
    </source>
</evidence>
<organism evidence="2 3">
    <name type="scientific">Streptococcus danieliae</name>
    <dbReference type="NCBI Taxonomy" id="747656"/>
    <lineage>
        <taxon>Bacteria</taxon>
        <taxon>Bacillati</taxon>
        <taxon>Bacillota</taxon>
        <taxon>Bacilli</taxon>
        <taxon>Lactobacillales</taxon>
        <taxon>Streptococcaceae</taxon>
        <taxon>Streptococcus</taxon>
    </lineage>
</organism>
<dbReference type="GO" id="GO:0008233">
    <property type="term" value="F:peptidase activity"/>
    <property type="evidence" value="ECO:0007669"/>
    <property type="project" value="InterPro"/>
</dbReference>
<feature type="domain" description="Peptidase C39" evidence="1">
    <location>
        <begin position="35"/>
        <end position="159"/>
    </location>
</feature>
<dbReference type="AlphaFoldDB" id="A0A7X3GA30"/>
<accession>A0A7X3GA30</accession>
<dbReference type="GO" id="GO:0016020">
    <property type="term" value="C:membrane"/>
    <property type="evidence" value="ECO:0007669"/>
    <property type="project" value="InterPro"/>
</dbReference>
<gene>
    <name evidence="2" type="ORF">E5983_09040</name>
</gene>